<protein>
    <submittedName>
        <fullName evidence="6">TetR/AcrR family transcriptional regulator</fullName>
    </submittedName>
</protein>
<feature type="domain" description="HTH tetR-type" evidence="5">
    <location>
        <begin position="5"/>
        <end position="65"/>
    </location>
</feature>
<dbReference type="InterPro" id="IPR009057">
    <property type="entry name" value="Homeodomain-like_sf"/>
</dbReference>
<name>A0A9X4H4T1_9FIRM</name>
<dbReference type="RefSeq" id="WP_277444397.1">
    <property type="nucleotide sequence ID" value="NZ_JAKOAV010000021.1"/>
</dbReference>
<dbReference type="PRINTS" id="PR00455">
    <property type="entry name" value="HTHTETR"/>
</dbReference>
<dbReference type="Gene3D" id="1.10.357.10">
    <property type="entry name" value="Tetracycline Repressor, domain 2"/>
    <property type="match status" value="1"/>
</dbReference>
<keyword evidence="3" id="KW-0804">Transcription</keyword>
<dbReference type="GO" id="GO:0045892">
    <property type="term" value="P:negative regulation of DNA-templated transcription"/>
    <property type="evidence" value="ECO:0007669"/>
    <property type="project" value="UniProtKB-ARBA"/>
</dbReference>
<dbReference type="SUPFAM" id="SSF46689">
    <property type="entry name" value="Homeodomain-like"/>
    <property type="match status" value="1"/>
</dbReference>
<comment type="caution">
    <text evidence="6">The sequence shown here is derived from an EMBL/GenBank/DDBJ whole genome shotgun (WGS) entry which is preliminary data.</text>
</comment>
<evidence type="ECO:0000313" key="6">
    <source>
        <dbReference type="EMBL" id="MDF9408988.1"/>
    </source>
</evidence>
<sequence>MDRGQQRRLPIFEAAMAVFSEKGFEKATVDEIAERAGVAKGTIYYNYGSKRELFLSLVEEGIKRLENAVKKEIARRKSIPAKLESLITVQLRFFDDYKNYCKVLLSEVWGQETRWEETARRIRSGYLSIIRELIDDGRKEGVIKKELETATAASALFGMVGIAALDWFLFEKEYPYDDILNTLKTLFFTGANCVKT</sequence>
<evidence type="ECO:0000256" key="2">
    <source>
        <dbReference type="ARBA" id="ARBA00023125"/>
    </source>
</evidence>
<evidence type="ECO:0000256" key="3">
    <source>
        <dbReference type="ARBA" id="ARBA00023163"/>
    </source>
</evidence>
<dbReference type="PANTHER" id="PTHR43479">
    <property type="entry name" value="ACREF/ENVCD OPERON REPRESSOR-RELATED"/>
    <property type="match status" value="1"/>
</dbReference>
<dbReference type="EMBL" id="JAKOAV010000021">
    <property type="protein sequence ID" value="MDF9408988.1"/>
    <property type="molecule type" value="Genomic_DNA"/>
</dbReference>
<evidence type="ECO:0000256" key="1">
    <source>
        <dbReference type="ARBA" id="ARBA00023015"/>
    </source>
</evidence>
<dbReference type="InterPro" id="IPR036271">
    <property type="entry name" value="Tet_transcr_reg_TetR-rel_C_sf"/>
</dbReference>
<keyword evidence="7" id="KW-1185">Reference proteome</keyword>
<dbReference type="InterPro" id="IPR013570">
    <property type="entry name" value="Tscrpt_reg_YsiA_C"/>
</dbReference>
<evidence type="ECO:0000259" key="5">
    <source>
        <dbReference type="PROSITE" id="PS50977"/>
    </source>
</evidence>
<dbReference type="Pfam" id="PF00440">
    <property type="entry name" value="TetR_N"/>
    <property type="match status" value="1"/>
</dbReference>
<dbReference type="PROSITE" id="PS50977">
    <property type="entry name" value="HTH_TETR_2"/>
    <property type="match status" value="1"/>
</dbReference>
<dbReference type="InterPro" id="IPR001647">
    <property type="entry name" value="HTH_TetR"/>
</dbReference>
<evidence type="ECO:0000313" key="7">
    <source>
        <dbReference type="Proteomes" id="UP001154312"/>
    </source>
</evidence>
<accession>A0A9X4H4T1</accession>
<dbReference type="FunFam" id="1.10.10.60:FF:000141">
    <property type="entry name" value="TetR family transcriptional regulator"/>
    <property type="match status" value="1"/>
</dbReference>
<gene>
    <name evidence="6" type="ORF">L7E55_11560</name>
</gene>
<dbReference type="SUPFAM" id="SSF48498">
    <property type="entry name" value="Tetracyclin repressor-like, C-terminal domain"/>
    <property type="match status" value="1"/>
</dbReference>
<proteinExistence type="predicted"/>
<dbReference type="GO" id="GO:0003677">
    <property type="term" value="F:DNA binding"/>
    <property type="evidence" value="ECO:0007669"/>
    <property type="project" value="UniProtKB-UniRule"/>
</dbReference>
<dbReference type="Gene3D" id="1.10.10.60">
    <property type="entry name" value="Homeodomain-like"/>
    <property type="match status" value="1"/>
</dbReference>
<dbReference type="PANTHER" id="PTHR43479:SF11">
    <property type="entry name" value="ACREF_ENVCD OPERON REPRESSOR-RELATED"/>
    <property type="match status" value="1"/>
</dbReference>
<keyword evidence="1" id="KW-0805">Transcription regulation</keyword>
<evidence type="ECO:0000256" key="4">
    <source>
        <dbReference type="PROSITE-ProRule" id="PRU00335"/>
    </source>
</evidence>
<dbReference type="Pfam" id="PF08359">
    <property type="entry name" value="TetR_C_4"/>
    <property type="match status" value="1"/>
</dbReference>
<dbReference type="Proteomes" id="UP001154312">
    <property type="component" value="Unassembled WGS sequence"/>
</dbReference>
<feature type="DNA-binding region" description="H-T-H motif" evidence="4">
    <location>
        <begin position="28"/>
        <end position="47"/>
    </location>
</feature>
<dbReference type="AlphaFoldDB" id="A0A9X4H4T1"/>
<dbReference type="InterPro" id="IPR050624">
    <property type="entry name" value="HTH-type_Tx_Regulator"/>
</dbReference>
<keyword evidence="2 4" id="KW-0238">DNA-binding</keyword>
<reference evidence="6" key="1">
    <citation type="submission" date="2022-02" db="EMBL/GenBank/DDBJ databases">
        <authorList>
            <person name="Leng L."/>
        </authorList>
    </citation>
    <scope>NUCLEOTIDE SEQUENCE</scope>
    <source>
        <strain evidence="6">JI</strain>
    </source>
</reference>
<organism evidence="6 7">
    <name type="scientific">Pelotomaculum isophthalicicum JI</name>
    <dbReference type="NCBI Taxonomy" id="947010"/>
    <lineage>
        <taxon>Bacteria</taxon>
        <taxon>Bacillati</taxon>
        <taxon>Bacillota</taxon>
        <taxon>Clostridia</taxon>
        <taxon>Eubacteriales</taxon>
        <taxon>Desulfotomaculaceae</taxon>
        <taxon>Pelotomaculum</taxon>
    </lineage>
</organism>